<dbReference type="AlphaFoldDB" id="A0A218WKT0"/>
<evidence type="ECO:0000313" key="1">
    <source>
        <dbReference type="EMBL" id="OWM73434.1"/>
    </source>
</evidence>
<gene>
    <name evidence="1" type="ORF">CDL15_Pgr026533</name>
</gene>
<protein>
    <submittedName>
        <fullName evidence="1">Uncharacterized protein</fullName>
    </submittedName>
</protein>
<evidence type="ECO:0000313" key="2">
    <source>
        <dbReference type="Proteomes" id="UP000197138"/>
    </source>
</evidence>
<organism evidence="1 2">
    <name type="scientific">Punica granatum</name>
    <name type="common">Pomegranate</name>
    <dbReference type="NCBI Taxonomy" id="22663"/>
    <lineage>
        <taxon>Eukaryota</taxon>
        <taxon>Viridiplantae</taxon>
        <taxon>Streptophyta</taxon>
        <taxon>Embryophyta</taxon>
        <taxon>Tracheophyta</taxon>
        <taxon>Spermatophyta</taxon>
        <taxon>Magnoliopsida</taxon>
        <taxon>eudicotyledons</taxon>
        <taxon>Gunneridae</taxon>
        <taxon>Pentapetalae</taxon>
        <taxon>rosids</taxon>
        <taxon>malvids</taxon>
        <taxon>Myrtales</taxon>
        <taxon>Lythraceae</taxon>
        <taxon>Punica</taxon>
    </lineage>
</organism>
<dbReference type="Proteomes" id="UP000197138">
    <property type="component" value="Unassembled WGS sequence"/>
</dbReference>
<proteinExistence type="predicted"/>
<name>A0A218WKT0_PUNGR</name>
<dbReference type="EMBL" id="MTKT01003950">
    <property type="protein sequence ID" value="OWM73434.1"/>
    <property type="molecule type" value="Genomic_DNA"/>
</dbReference>
<sequence>MGMVHSRDGQVGLQSRQCIMQTATTAIAYRSFSSCQAFYIESNGKLDLKAVEVLHSIEVHGYREKELVTMKGGKRLRVSCRSGPAGMASDLATVTTAM</sequence>
<comment type="caution">
    <text evidence="1">The sequence shown here is derived from an EMBL/GenBank/DDBJ whole genome shotgun (WGS) entry which is preliminary data.</text>
</comment>
<reference evidence="2" key="1">
    <citation type="journal article" date="2017" name="Plant J.">
        <title>The pomegranate (Punica granatum L.) genome and the genomics of punicalagin biosynthesis.</title>
        <authorList>
            <person name="Qin G."/>
            <person name="Xu C."/>
            <person name="Ming R."/>
            <person name="Tang H."/>
            <person name="Guyot R."/>
            <person name="Kramer E.M."/>
            <person name="Hu Y."/>
            <person name="Yi X."/>
            <person name="Qi Y."/>
            <person name="Xu X."/>
            <person name="Gao Z."/>
            <person name="Pan H."/>
            <person name="Jian J."/>
            <person name="Tian Y."/>
            <person name="Yue Z."/>
            <person name="Xu Y."/>
        </authorList>
    </citation>
    <scope>NUCLEOTIDE SEQUENCE [LARGE SCALE GENOMIC DNA]</scope>
    <source>
        <strain evidence="2">cv. Dabenzi</strain>
    </source>
</reference>
<accession>A0A218WKT0</accession>